<evidence type="ECO:0000313" key="5">
    <source>
        <dbReference type="EMBL" id="GIZ51326.1"/>
    </source>
</evidence>
<evidence type="ECO:0000259" key="4">
    <source>
        <dbReference type="Pfam" id="PF07804"/>
    </source>
</evidence>
<dbReference type="InterPro" id="IPR012893">
    <property type="entry name" value="HipA-like_C"/>
</dbReference>
<dbReference type="NCBIfam" id="NF007297">
    <property type="entry name" value="PRK09775.1"/>
    <property type="match status" value="1"/>
</dbReference>
<keyword evidence="2" id="KW-0808">Transferase</keyword>
<dbReference type="EMBL" id="BPMK01000005">
    <property type="protein sequence ID" value="GIZ51326.1"/>
    <property type="molecule type" value="Genomic_DNA"/>
</dbReference>
<dbReference type="RefSeq" id="WP_220807498.1">
    <property type="nucleotide sequence ID" value="NZ_BPMK01000005.1"/>
</dbReference>
<keyword evidence="6" id="KW-1185">Reference proteome</keyword>
<dbReference type="PANTHER" id="PTHR37419:SF8">
    <property type="entry name" value="TOXIN YJJJ"/>
    <property type="match status" value="1"/>
</dbReference>
<keyword evidence="3" id="KW-0418">Kinase</keyword>
<dbReference type="Pfam" id="PF07804">
    <property type="entry name" value="HipA_C"/>
    <property type="match status" value="1"/>
</dbReference>
<reference evidence="5 6" key="1">
    <citation type="journal article" date="2022" name="Int. J. Syst. Evol. Microbiol.">
        <title>Noviherbaspirillum aridicola sp. nov., isolated from an arid soil in Pakistan.</title>
        <authorList>
            <person name="Khan I.U."/>
            <person name="Saqib M."/>
            <person name="Amin A."/>
            <person name="Hussain F."/>
            <person name="Li L."/>
            <person name="Liu Y.H."/>
            <person name="Fang B.Z."/>
            <person name="Ahmed I."/>
            <person name="Li W.J."/>
        </authorList>
    </citation>
    <scope>NUCLEOTIDE SEQUENCE [LARGE SCALE GENOMIC DNA]</scope>
    <source>
        <strain evidence="5 6">NCCP-691</strain>
    </source>
</reference>
<proteinExistence type="inferred from homology"/>
<feature type="domain" description="HipA-like C-terminal" evidence="4">
    <location>
        <begin position="216"/>
        <end position="384"/>
    </location>
</feature>
<comment type="caution">
    <text evidence="5">The sequence shown here is derived from an EMBL/GenBank/DDBJ whole genome shotgun (WGS) entry which is preliminary data.</text>
</comment>
<dbReference type="PANTHER" id="PTHR37419">
    <property type="entry name" value="SERINE/THREONINE-PROTEIN KINASE TOXIN HIPA"/>
    <property type="match status" value="1"/>
</dbReference>
<comment type="similarity">
    <text evidence="1">Belongs to the HipA Ser/Thr kinase family.</text>
</comment>
<accession>A0ABQ4Q2S0</accession>
<sequence length="457" mass="50918">MAGSPLPLLRTWGRMPAAELLDRMRVSRPTMMRAIRQHRDEIIVRGSARRTAYAARRTIRGRRDAFPLYRIDEHGRGAQVGVIDPMYPHGSALALHAEFEWPLRGDMVDGWFDSLPYPLDDMRPQGFLGRHFARAHAHVLQVEPDPANWSEDDILHALSLLGSDMPGNYILGEAAYRLYLDSLLAPEDFLPDDDGKVADDYLEAAARAMTHGNAGSSAAGEFPKFTSRRLLDGERVHTIVKFSGNDESAGTRRWSDLLVCEHLALETISTRLHIAAARSQIIQAGGRTFLEVVRFDRHAAHGRSPVCTWAAMNDAMIGMRGKDWIAGARRLHALKLIDEKVVDQVARIWHFGQLIGNNDMHDGNLAFRPGLVLAPVYDMLPMLYAPIRGVELPDRSLNPPLPVPAELDAWQEAAQAALSFWERAAGDQRISQGFRTRCEDNARIVRRAQVAAGATQA</sequence>
<dbReference type="Proteomes" id="UP000887222">
    <property type="component" value="Unassembled WGS sequence"/>
</dbReference>
<evidence type="ECO:0000256" key="1">
    <source>
        <dbReference type="ARBA" id="ARBA00010164"/>
    </source>
</evidence>
<name>A0ABQ4Q2S0_9BURK</name>
<evidence type="ECO:0000256" key="3">
    <source>
        <dbReference type="ARBA" id="ARBA00022777"/>
    </source>
</evidence>
<dbReference type="InterPro" id="IPR052028">
    <property type="entry name" value="HipA_Ser/Thr_kinase"/>
</dbReference>
<protein>
    <submittedName>
        <fullName evidence="5">Transcriptional regulator</fullName>
    </submittedName>
</protein>
<organism evidence="5 6">
    <name type="scientific">Noviherbaspirillum aridicola</name>
    <dbReference type="NCBI Taxonomy" id="2849687"/>
    <lineage>
        <taxon>Bacteria</taxon>
        <taxon>Pseudomonadati</taxon>
        <taxon>Pseudomonadota</taxon>
        <taxon>Betaproteobacteria</taxon>
        <taxon>Burkholderiales</taxon>
        <taxon>Oxalobacteraceae</taxon>
        <taxon>Noviherbaspirillum</taxon>
    </lineage>
</organism>
<gene>
    <name evidence="5" type="ORF">NCCP691_13400</name>
</gene>
<evidence type="ECO:0000313" key="6">
    <source>
        <dbReference type="Proteomes" id="UP000887222"/>
    </source>
</evidence>
<evidence type="ECO:0000256" key="2">
    <source>
        <dbReference type="ARBA" id="ARBA00022679"/>
    </source>
</evidence>